<keyword evidence="1" id="KW-1133">Transmembrane helix</keyword>
<dbReference type="Proteomes" id="UP000722989">
    <property type="component" value="Unassembled WGS sequence"/>
</dbReference>
<gene>
    <name evidence="2" type="ORF">HC031_05255</name>
</gene>
<keyword evidence="1" id="KW-0812">Transmembrane</keyword>
<proteinExistence type="predicted"/>
<keyword evidence="1" id="KW-0472">Membrane</keyword>
<evidence type="ECO:0000313" key="3">
    <source>
        <dbReference type="Proteomes" id="UP000722989"/>
    </source>
</evidence>
<evidence type="ECO:0000313" key="2">
    <source>
        <dbReference type="EMBL" id="NJC69127.1"/>
    </source>
</evidence>
<keyword evidence="3" id="KW-1185">Reference proteome</keyword>
<name>A0ABX0XTA5_9ACTN</name>
<dbReference type="EMBL" id="JAATVY010000002">
    <property type="protein sequence ID" value="NJC69127.1"/>
    <property type="molecule type" value="Genomic_DNA"/>
</dbReference>
<accession>A0ABX0XTA5</accession>
<dbReference type="RefSeq" id="WP_167923978.1">
    <property type="nucleotide sequence ID" value="NZ_JAATVY010000002.1"/>
</dbReference>
<sequence>MLISLFDGFVIVSAIDLHARTWLVLIVAVGGVLAGIQSMKRVKTRLGI</sequence>
<protein>
    <submittedName>
        <fullName evidence="2">Uncharacterized protein</fullName>
    </submittedName>
</protein>
<evidence type="ECO:0000256" key="1">
    <source>
        <dbReference type="SAM" id="Phobius"/>
    </source>
</evidence>
<organism evidence="2 3">
    <name type="scientific">Planosporangium thailandense</name>
    <dbReference type="NCBI Taxonomy" id="765197"/>
    <lineage>
        <taxon>Bacteria</taxon>
        <taxon>Bacillati</taxon>
        <taxon>Actinomycetota</taxon>
        <taxon>Actinomycetes</taxon>
        <taxon>Micromonosporales</taxon>
        <taxon>Micromonosporaceae</taxon>
        <taxon>Planosporangium</taxon>
    </lineage>
</organism>
<comment type="caution">
    <text evidence="2">The sequence shown here is derived from an EMBL/GenBank/DDBJ whole genome shotgun (WGS) entry which is preliminary data.</text>
</comment>
<reference evidence="2 3" key="1">
    <citation type="submission" date="2020-03" db="EMBL/GenBank/DDBJ databases">
        <title>WGS of the type strain of Planosporangium spp.</title>
        <authorList>
            <person name="Thawai C."/>
        </authorList>
    </citation>
    <scope>NUCLEOTIDE SEQUENCE [LARGE SCALE GENOMIC DNA]</scope>
    <source>
        <strain evidence="2 3">TBRC 5610</strain>
    </source>
</reference>
<feature type="transmembrane region" description="Helical" evidence="1">
    <location>
        <begin position="20"/>
        <end position="36"/>
    </location>
</feature>